<dbReference type="HOGENOM" id="CLU_1442064_0_0_1"/>
<keyword evidence="1" id="KW-0472">Membrane</keyword>
<feature type="transmembrane region" description="Helical" evidence="1">
    <location>
        <begin position="142"/>
        <end position="164"/>
    </location>
</feature>
<gene>
    <name evidence="2" type="ORF">M407DRAFT_19291</name>
</gene>
<evidence type="ECO:0000256" key="1">
    <source>
        <dbReference type="SAM" id="Phobius"/>
    </source>
</evidence>
<sequence>MASRPFSAKLQFDTTVISMQVTPYEPRPDDTDPCASFNESDCPFVTNLVLDAEAFCTSFEYGSKTKFMTRVSWPASFPVDPDFIVHEESISGSSKVGLSLRARNRGRRNPYVAPSESTGEPKPVPFIMTVERLLLGSVPGSMLPLIGVLAAGAAAMVWFANVVLMPSLLTLAAKAEEEARLEVESKKQ</sequence>
<keyword evidence="1" id="KW-0812">Transmembrane</keyword>
<dbReference type="EMBL" id="KN822960">
    <property type="protein sequence ID" value="KIO31778.1"/>
    <property type="molecule type" value="Genomic_DNA"/>
</dbReference>
<dbReference type="AlphaFoldDB" id="A0A0C3LCZ0"/>
<evidence type="ECO:0000313" key="3">
    <source>
        <dbReference type="Proteomes" id="UP000054248"/>
    </source>
</evidence>
<dbReference type="OrthoDB" id="3360032at2759"/>
<evidence type="ECO:0000313" key="2">
    <source>
        <dbReference type="EMBL" id="KIO31778.1"/>
    </source>
</evidence>
<reference evidence="2 3" key="1">
    <citation type="submission" date="2014-04" db="EMBL/GenBank/DDBJ databases">
        <authorList>
            <consortium name="DOE Joint Genome Institute"/>
            <person name="Kuo A."/>
            <person name="Girlanda M."/>
            <person name="Perotto S."/>
            <person name="Kohler A."/>
            <person name="Nagy L.G."/>
            <person name="Floudas D."/>
            <person name="Copeland A."/>
            <person name="Barry K.W."/>
            <person name="Cichocki N."/>
            <person name="Veneault-Fourrey C."/>
            <person name="LaButti K."/>
            <person name="Lindquist E.A."/>
            <person name="Lipzen A."/>
            <person name="Lundell T."/>
            <person name="Morin E."/>
            <person name="Murat C."/>
            <person name="Sun H."/>
            <person name="Tunlid A."/>
            <person name="Henrissat B."/>
            <person name="Grigoriev I.V."/>
            <person name="Hibbett D.S."/>
            <person name="Martin F."/>
            <person name="Nordberg H.P."/>
            <person name="Cantor M.N."/>
            <person name="Hua S.X."/>
        </authorList>
    </citation>
    <scope>NUCLEOTIDE SEQUENCE [LARGE SCALE GENOMIC DNA]</scope>
    <source>
        <strain evidence="2 3">MUT 4182</strain>
    </source>
</reference>
<keyword evidence="3" id="KW-1185">Reference proteome</keyword>
<organism evidence="2 3">
    <name type="scientific">Tulasnella calospora MUT 4182</name>
    <dbReference type="NCBI Taxonomy" id="1051891"/>
    <lineage>
        <taxon>Eukaryota</taxon>
        <taxon>Fungi</taxon>
        <taxon>Dikarya</taxon>
        <taxon>Basidiomycota</taxon>
        <taxon>Agaricomycotina</taxon>
        <taxon>Agaricomycetes</taxon>
        <taxon>Cantharellales</taxon>
        <taxon>Tulasnellaceae</taxon>
        <taxon>Tulasnella</taxon>
    </lineage>
</organism>
<proteinExistence type="predicted"/>
<name>A0A0C3LCZ0_9AGAM</name>
<dbReference type="Proteomes" id="UP000054248">
    <property type="component" value="Unassembled WGS sequence"/>
</dbReference>
<reference evidence="3" key="2">
    <citation type="submission" date="2015-01" db="EMBL/GenBank/DDBJ databases">
        <title>Evolutionary Origins and Diversification of the Mycorrhizal Mutualists.</title>
        <authorList>
            <consortium name="DOE Joint Genome Institute"/>
            <consortium name="Mycorrhizal Genomics Consortium"/>
            <person name="Kohler A."/>
            <person name="Kuo A."/>
            <person name="Nagy L.G."/>
            <person name="Floudas D."/>
            <person name="Copeland A."/>
            <person name="Barry K.W."/>
            <person name="Cichocki N."/>
            <person name="Veneault-Fourrey C."/>
            <person name="LaButti K."/>
            <person name="Lindquist E.A."/>
            <person name="Lipzen A."/>
            <person name="Lundell T."/>
            <person name="Morin E."/>
            <person name="Murat C."/>
            <person name="Riley R."/>
            <person name="Ohm R."/>
            <person name="Sun H."/>
            <person name="Tunlid A."/>
            <person name="Henrissat B."/>
            <person name="Grigoriev I.V."/>
            <person name="Hibbett D.S."/>
            <person name="Martin F."/>
        </authorList>
    </citation>
    <scope>NUCLEOTIDE SEQUENCE [LARGE SCALE GENOMIC DNA]</scope>
    <source>
        <strain evidence="3">MUT 4182</strain>
    </source>
</reference>
<protein>
    <submittedName>
        <fullName evidence="2">Uncharacterized protein</fullName>
    </submittedName>
</protein>
<keyword evidence="1" id="KW-1133">Transmembrane helix</keyword>
<accession>A0A0C3LCZ0</accession>